<gene>
    <name evidence="2" type="ORF">HF086_001546</name>
</gene>
<reference evidence="2" key="1">
    <citation type="journal article" date="2021" name="G3 (Bethesda)">
        <title>Genome and transcriptome analysis of the beet armyworm Spodoptera exigua reveals targets for pest control. .</title>
        <authorList>
            <person name="Simon S."/>
            <person name="Breeschoten T."/>
            <person name="Jansen H.J."/>
            <person name="Dirks R.P."/>
            <person name="Schranz M.E."/>
            <person name="Ros V.I.D."/>
        </authorList>
    </citation>
    <scope>NUCLEOTIDE SEQUENCE</scope>
    <source>
        <strain evidence="2">TB_SE_WUR_2020</strain>
    </source>
</reference>
<evidence type="ECO:0000256" key="1">
    <source>
        <dbReference type="SAM" id="Coils"/>
    </source>
</evidence>
<name>A0A922MQT0_SPOEX</name>
<organism evidence="2 3">
    <name type="scientific">Spodoptera exigua</name>
    <name type="common">Beet armyworm</name>
    <name type="synonym">Noctua fulgens</name>
    <dbReference type="NCBI Taxonomy" id="7107"/>
    <lineage>
        <taxon>Eukaryota</taxon>
        <taxon>Metazoa</taxon>
        <taxon>Ecdysozoa</taxon>
        <taxon>Arthropoda</taxon>
        <taxon>Hexapoda</taxon>
        <taxon>Insecta</taxon>
        <taxon>Pterygota</taxon>
        <taxon>Neoptera</taxon>
        <taxon>Endopterygota</taxon>
        <taxon>Lepidoptera</taxon>
        <taxon>Glossata</taxon>
        <taxon>Ditrysia</taxon>
        <taxon>Noctuoidea</taxon>
        <taxon>Noctuidae</taxon>
        <taxon>Amphipyrinae</taxon>
        <taxon>Spodoptera</taxon>
    </lineage>
</organism>
<dbReference type="GO" id="GO:0005886">
    <property type="term" value="C:plasma membrane"/>
    <property type="evidence" value="ECO:0007669"/>
    <property type="project" value="TreeGrafter"/>
</dbReference>
<evidence type="ECO:0000313" key="3">
    <source>
        <dbReference type="Proteomes" id="UP000814243"/>
    </source>
</evidence>
<dbReference type="SUPFAM" id="SSF103657">
    <property type="entry name" value="BAR/IMD domain-like"/>
    <property type="match status" value="1"/>
</dbReference>
<accession>A0A922MQT0</accession>
<evidence type="ECO:0000313" key="2">
    <source>
        <dbReference type="EMBL" id="KAH9641830.1"/>
    </source>
</evidence>
<dbReference type="GO" id="GO:0007010">
    <property type="term" value="P:cytoskeleton organization"/>
    <property type="evidence" value="ECO:0007669"/>
    <property type="project" value="TreeGrafter"/>
</dbReference>
<feature type="coiled-coil region" evidence="1">
    <location>
        <begin position="39"/>
        <end position="66"/>
    </location>
</feature>
<dbReference type="PANTHER" id="PTHR23065:SF11">
    <property type="entry name" value="SYNDAPIN, ISOFORM C"/>
    <property type="match status" value="1"/>
</dbReference>
<keyword evidence="1" id="KW-0175">Coiled coil</keyword>
<sequence length="277" mass="32045">MMSSLNEIKLFSKLIRLYWPGKLVTAQIYTIMRYDLMTVKKMAERVAKCREEVAKSREKYQSALAEITAYNPRYIEDMTGVFERCQQMEAQRLKFFKDVLFSFHKCLNISQEPSLPQIYEEFHHTINNADSQKDLKWWANNHGVNMAMAWPQFEVSAYLTKKLIPEHKSNNTRILKDILIKVDTPDSDPISNKYLAEASAIFARVLATARRPVPRPSTVPWSRAVRRLRLALPTFCFGVDERASSRVAPSVISSQCYGSSRFYSNPLMVRPRCRFGG</sequence>
<dbReference type="EMBL" id="JACEFF010000213">
    <property type="protein sequence ID" value="KAH9641830.1"/>
    <property type="molecule type" value="Genomic_DNA"/>
</dbReference>
<dbReference type="AlphaFoldDB" id="A0A922MQT0"/>
<dbReference type="GO" id="GO:0005768">
    <property type="term" value="C:endosome"/>
    <property type="evidence" value="ECO:0007669"/>
    <property type="project" value="TreeGrafter"/>
</dbReference>
<dbReference type="Proteomes" id="UP000814243">
    <property type="component" value="Unassembled WGS sequence"/>
</dbReference>
<dbReference type="PANTHER" id="PTHR23065">
    <property type="entry name" value="PROLINE-SERINE-THREONINE PHOSPHATASE INTERACTING PROTEIN 1"/>
    <property type="match status" value="1"/>
</dbReference>
<comment type="caution">
    <text evidence="2">The sequence shown here is derived from an EMBL/GenBank/DDBJ whole genome shotgun (WGS) entry which is preliminary data.</text>
</comment>
<dbReference type="GO" id="GO:0030100">
    <property type="term" value="P:regulation of endocytosis"/>
    <property type="evidence" value="ECO:0007669"/>
    <property type="project" value="TreeGrafter"/>
</dbReference>
<dbReference type="GO" id="GO:0097320">
    <property type="term" value="P:plasma membrane tubulation"/>
    <property type="evidence" value="ECO:0007669"/>
    <property type="project" value="TreeGrafter"/>
</dbReference>
<dbReference type="GO" id="GO:0005543">
    <property type="term" value="F:phospholipid binding"/>
    <property type="evidence" value="ECO:0007669"/>
    <property type="project" value="TreeGrafter"/>
</dbReference>
<dbReference type="InterPro" id="IPR027267">
    <property type="entry name" value="AH/BAR_dom_sf"/>
</dbReference>
<proteinExistence type="predicted"/>
<protein>
    <submittedName>
        <fullName evidence="2">Uncharacterized protein</fullName>
    </submittedName>
</protein>
<dbReference type="Gene3D" id="1.20.1270.60">
    <property type="entry name" value="Arfaptin homology (AH) domain/BAR domain"/>
    <property type="match status" value="1"/>
</dbReference>